<proteinExistence type="inferred from homology"/>
<evidence type="ECO:0000313" key="12">
    <source>
        <dbReference type="Proteomes" id="UP000319731"/>
    </source>
</evidence>
<dbReference type="PROSITE" id="PS50896">
    <property type="entry name" value="LISH"/>
    <property type="match status" value="1"/>
</dbReference>
<evidence type="ECO:0000256" key="3">
    <source>
        <dbReference type="ARBA" id="ARBA00022701"/>
    </source>
</evidence>
<keyword evidence="4 8" id="KW-0547">Nucleotide-binding</keyword>
<comment type="catalytic activity">
    <reaction evidence="8">
        <text>n ATP + n H2O + a microtubule = n ADP + n phosphate + (n+1) alpha/beta tubulin heterodimers.</text>
        <dbReference type="EC" id="5.6.1.1"/>
    </reaction>
</comment>
<comment type="caution">
    <text evidence="11">The sequence shown here is derived from an EMBL/GenBank/DDBJ whole genome shotgun (WGS) entry which is preliminary data.</text>
</comment>
<feature type="binding site" evidence="8">
    <location>
        <begin position="290"/>
        <end position="297"/>
    </location>
    <ligand>
        <name>ATP</name>
        <dbReference type="ChEBI" id="CHEBI:30616"/>
    </ligand>
</feature>
<keyword evidence="5 8" id="KW-0067">ATP-binding</keyword>
<evidence type="ECO:0000256" key="2">
    <source>
        <dbReference type="ARBA" id="ARBA00022490"/>
    </source>
</evidence>
<dbReference type="InterPro" id="IPR003593">
    <property type="entry name" value="AAA+_ATPase"/>
</dbReference>
<evidence type="ECO:0000256" key="6">
    <source>
        <dbReference type="ARBA" id="ARBA00023212"/>
    </source>
</evidence>
<dbReference type="SMART" id="SM00382">
    <property type="entry name" value="AAA"/>
    <property type="match status" value="1"/>
</dbReference>
<comment type="function">
    <text evidence="8">Severs microtubules in vitro in an ATP-dependent manner. This activity may promote rapid reorganization of cellular microtubule arrays.</text>
</comment>
<dbReference type="Pfam" id="PF17862">
    <property type="entry name" value="AAA_lid_3"/>
    <property type="match status" value="1"/>
</dbReference>
<comment type="similarity">
    <text evidence="8">Belongs to the AAA ATPase family. Katanin p60 subunit A1 subfamily. A-like 2 sub-subfamily.</text>
</comment>
<dbReference type="InterPro" id="IPR027417">
    <property type="entry name" value="P-loop_NTPase"/>
</dbReference>
<dbReference type="HAMAP" id="MF_03025">
    <property type="entry name" value="Katanin_p60_AL2"/>
    <property type="match status" value="1"/>
</dbReference>
<dbReference type="SMART" id="SM00667">
    <property type="entry name" value="LisH"/>
    <property type="match status" value="1"/>
</dbReference>
<dbReference type="GO" id="GO:0005524">
    <property type="term" value="F:ATP binding"/>
    <property type="evidence" value="ECO:0007669"/>
    <property type="project" value="UniProtKB-KW"/>
</dbReference>
<dbReference type="PANTHER" id="PTHR23074:SF78">
    <property type="entry name" value="KATANIN P60 ATPASE-CONTAINING SUBUNIT A-LIKE 2"/>
    <property type="match status" value="1"/>
</dbReference>
<reference evidence="11 12" key="1">
    <citation type="journal article" date="2019" name="Sci. Rep.">
        <title>Comparative genomics of chytrid fungi reveal insights into the obligate biotrophic and pathogenic lifestyle of Synchytrium endobioticum.</title>
        <authorList>
            <person name="van de Vossenberg B.T.L.H."/>
            <person name="Warris S."/>
            <person name="Nguyen H.D.T."/>
            <person name="van Gent-Pelzer M.P.E."/>
            <person name="Joly D.L."/>
            <person name="van de Geest H.C."/>
            <person name="Bonants P.J.M."/>
            <person name="Smith D.S."/>
            <person name="Levesque C.A."/>
            <person name="van der Lee T.A.J."/>
        </authorList>
    </citation>
    <scope>NUCLEOTIDE SEQUENCE [LARGE SCALE GENOMIC DNA]</scope>
    <source>
        <strain evidence="11 12">JEL517</strain>
    </source>
</reference>
<organism evidence="11 12">
    <name type="scientific">Synchytrium microbalum</name>
    <dbReference type="NCBI Taxonomy" id="1806994"/>
    <lineage>
        <taxon>Eukaryota</taxon>
        <taxon>Fungi</taxon>
        <taxon>Fungi incertae sedis</taxon>
        <taxon>Chytridiomycota</taxon>
        <taxon>Chytridiomycota incertae sedis</taxon>
        <taxon>Chytridiomycetes</taxon>
        <taxon>Synchytriales</taxon>
        <taxon>Synchytriaceae</taxon>
        <taxon>Synchytrium</taxon>
    </lineage>
</organism>
<dbReference type="InterPro" id="IPR003959">
    <property type="entry name" value="ATPase_AAA_core"/>
</dbReference>
<dbReference type="EMBL" id="QEAO01000003">
    <property type="protein sequence ID" value="TPX37185.1"/>
    <property type="molecule type" value="Genomic_DNA"/>
</dbReference>
<evidence type="ECO:0000256" key="9">
    <source>
        <dbReference type="SAM" id="MobiDB-lite"/>
    </source>
</evidence>
<dbReference type="Proteomes" id="UP000319731">
    <property type="component" value="Unassembled WGS sequence"/>
</dbReference>
<keyword evidence="6 8" id="KW-0206">Cytoskeleton</keyword>
<evidence type="ECO:0000256" key="8">
    <source>
        <dbReference type="HAMAP-Rule" id="MF_03025"/>
    </source>
</evidence>
<sequence>MHGSETSLTKLKVNSEVRLQEEARTEQRKKGVMLLILHHLVAHGYVSTAERLQIEANVSMKKWTVADNLDLLSVVQEFENFYQLKFGRPAKLMRALNSGETGIDLPKHSKSRNPTYQDLSREEGTTIPDSVANLTRLSPSRVPPITPKDKKPSAQIAPSAEPLSRKPSSSSVEGIIVASTTIKQRPQPNSIPILTRESKIHDETPVDAPEDLYSDRLLKPIPGYGNSEFRELASIITRDIFVENPNVKWDDIAGLDAPKRLVREAVVYPTKFPELFTGILSPWQGILLYGPPGTGKTMLAKAVATECKTTFFNISASSIVSKWRGDSEKLVRVLFELARYHAPSTIFLDELESIMSQRSSDNSEHEGSRRMKTELLIQMDGLAKSASGSQHVFLLAASNLPWELDVAMLRRLEKRILIDLPDQASRINMFEHHLNSSMVDSAGRRLVDELDYEKLGSLTQGYSGSDIKLVCKEAAMRPLRAVFDMLEKDGGVDSNLPAADLRKPITMEDVLSALSCTRPASDTLLGEKYRKWQREVGSE</sequence>
<keyword evidence="3 8" id="KW-0493">Microtubule</keyword>
<dbReference type="InterPro" id="IPR041569">
    <property type="entry name" value="AAA_lid_3"/>
</dbReference>
<evidence type="ECO:0000259" key="10">
    <source>
        <dbReference type="SMART" id="SM00382"/>
    </source>
</evidence>
<evidence type="ECO:0000256" key="7">
    <source>
        <dbReference type="ARBA" id="ARBA00023235"/>
    </source>
</evidence>
<dbReference type="PANTHER" id="PTHR23074">
    <property type="entry name" value="AAA DOMAIN-CONTAINING"/>
    <property type="match status" value="1"/>
</dbReference>
<evidence type="ECO:0000256" key="5">
    <source>
        <dbReference type="ARBA" id="ARBA00022840"/>
    </source>
</evidence>
<feature type="region of interest" description="Disordered" evidence="9">
    <location>
        <begin position="100"/>
        <end position="171"/>
    </location>
</feature>
<evidence type="ECO:0000256" key="1">
    <source>
        <dbReference type="ARBA" id="ARBA00004647"/>
    </source>
</evidence>
<dbReference type="CDD" id="cd19509">
    <property type="entry name" value="RecA-like_VPS4-like"/>
    <property type="match status" value="1"/>
</dbReference>
<protein>
    <recommendedName>
        <fullName evidence="8">Katanin p60 ATPase-containing subunit A-like 2</fullName>
        <shortName evidence="8">Katanin p60 subunit A-like 2</shortName>
        <ecNumber evidence="8">5.6.1.1</ecNumber>
    </recommendedName>
    <alternativeName>
        <fullName evidence="8">p60 katanin-like 2</fullName>
    </alternativeName>
</protein>
<dbReference type="GO" id="GO:0008568">
    <property type="term" value="F:microtubule severing ATPase activity"/>
    <property type="evidence" value="ECO:0007669"/>
    <property type="project" value="UniProtKB-EC"/>
</dbReference>
<dbReference type="SUPFAM" id="SSF52540">
    <property type="entry name" value="P-loop containing nucleoside triphosphate hydrolases"/>
    <property type="match status" value="1"/>
</dbReference>
<dbReference type="AlphaFoldDB" id="A0A507CHP4"/>
<dbReference type="STRING" id="1806994.A0A507CHP4"/>
<comment type="subcellular location">
    <subcellularLocation>
        <location evidence="1 8">Cytoplasm</location>
        <location evidence="1 8">Cytoskeleton</location>
        <location evidence="1 8">Spindle pole</location>
    </subcellularLocation>
    <subcellularLocation>
        <location evidence="8">Cytoplasm</location>
        <location evidence="8">Cytoskeleton</location>
    </subcellularLocation>
    <subcellularLocation>
        <location evidence="8">Cytoplasm</location>
    </subcellularLocation>
    <subcellularLocation>
        <location evidence="8">Cytoplasm</location>
        <location evidence="8">Cytoskeleton</location>
        <location evidence="8">Spindle</location>
    </subcellularLocation>
    <text evidence="8">Localizes within the cytoplasm, partially overlapping with microtubules in interphase and to the mitotic spindle and spindle poles during mitosis.</text>
</comment>
<keyword evidence="12" id="KW-1185">Reference proteome</keyword>
<dbReference type="GO" id="GO:0005737">
    <property type="term" value="C:cytoplasm"/>
    <property type="evidence" value="ECO:0007669"/>
    <property type="project" value="UniProtKB-SubCell"/>
</dbReference>
<keyword evidence="2 8" id="KW-0963">Cytoplasm</keyword>
<accession>A0A507CHP4</accession>
<dbReference type="FunFam" id="3.40.50.300:FF:000434">
    <property type="entry name" value="Katanin p60 ATPase-containing subunit A-like 2"/>
    <property type="match status" value="1"/>
</dbReference>
<keyword evidence="7 8" id="KW-0413">Isomerase</keyword>
<name>A0A507CHP4_9FUNG</name>
<dbReference type="GO" id="GO:0016887">
    <property type="term" value="F:ATP hydrolysis activity"/>
    <property type="evidence" value="ECO:0007669"/>
    <property type="project" value="InterPro"/>
</dbReference>
<feature type="domain" description="AAA+ ATPase" evidence="10">
    <location>
        <begin position="282"/>
        <end position="422"/>
    </location>
</feature>
<gene>
    <name evidence="8" type="primary">KATNAL2</name>
    <name evidence="11" type="ORF">SmJEL517_g01070</name>
</gene>
<dbReference type="EC" id="5.6.1.1" evidence="8"/>
<dbReference type="InterPro" id="IPR006594">
    <property type="entry name" value="LisH"/>
</dbReference>
<dbReference type="OrthoDB" id="29072at2759"/>
<dbReference type="Gene3D" id="1.10.8.60">
    <property type="match status" value="1"/>
</dbReference>
<dbReference type="GO" id="GO:0051013">
    <property type="term" value="P:microtubule severing"/>
    <property type="evidence" value="ECO:0007669"/>
    <property type="project" value="UniProtKB-UniRule"/>
</dbReference>
<dbReference type="Pfam" id="PF00004">
    <property type="entry name" value="AAA"/>
    <property type="match status" value="1"/>
</dbReference>
<dbReference type="GO" id="GO:0005874">
    <property type="term" value="C:microtubule"/>
    <property type="evidence" value="ECO:0007669"/>
    <property type="project" value="UniProtKB-KW"/>
</dbReference>
<dbReference type="Gene3D" id="3.40.50.300">
    <property type="entry name" value="P-loop containing nucleotide triphosphate hydrolases"/>
    <property type="match status" value="1"/>
</dbReference>
<dbReference type="GO" id="GO:0000922">
    <property type="term" value="C:spindle pole"/>
    <property type="evidence" value="ECO:0007669"/>
    <property type="project" value="UniProtKB-SubCell"/>
</dbReference>
<dbReference type="GO" id="GO:0008017">
    <property type="term" value="F:microtubule binding"/>
    <property type="evidence" value="ECO:0007669"/>
    <property type="project" value="UniProtKB-UniRule"/>
</dbReference>
<evidence type="ECO:0000256" key="4">
    <source>
        <dbReference type="ARBA" id="ARBA00022741"/>
    </source>
</evidence>
<dbReference type="InterPro" id="IPR050304">
    <property type="entry name" value="MT-severing_AAA_ATPase"/>
</dbReference>
<dbReference type="InterPro" id="IPR027497">
    <property type="entry name" value="Katanin_p60_AL2"/>
</dbReference>
<evidence type="ECO:0000313" key="11">
    <source>
        <dbReference type="EMBL" id="TPX37185.1"/>
    </source>
</evidence>